<organism evidence="1 2">
    <name type="scientific">Trichlorobacter ammonificans</name>
    <dbReference type="NCBI Taxonomy" id="2916410"/>
    <lineage>
        <taxon>Bacteria</taxon>
        <taxon>Pseudomonadati</taxon>
        <taxon>Thermodesulfobacteriota</taxon>
        <taxon>Desulfuromonadia</taxon>
        <taxon>Geobacterales</taxon>
        <taxon>Geobacteraceae</taxon>
        <taxon>Trichlorobacter</taxon>
    </lineage>
</organism>
<dbReference type="InterPro" id="IPR024747">
    <property type="entry name" value="Pyridox_Oxase-rel"/>
</dbReference>
<dbReference type="InterPro" id="IPR012349">
    <property type="entry name" value="Split_barrel_FMN-bd"/>
</dbReference>
<dbReference type="PANTHER" id="PTHR34071">
    <property type="entry name" value="5-NITROIMIDAZOLE ANTIBIOTICS RESISTANCE PROTEIN, NIMA-FAMILY-RELATED PROTEIN-RELATED"/>
    <property type="match status" value="1"/>
</dbReference>
<dbReference type="Pfam" id="PF12900">
    <property type="entry name" value="Pyridox_ox_2"/>
    <property type="match status" value="1"/>
</dbReference>
<gene>
    <name evidence="1" type="ORF">GEAMG1_2710</name>
</gene>
<sequence length="154" mass="17114">MGLELRRTDRGMTEAEARELLERGEYGVLSTADAEGRPYGLPLSYCVLENAVYIHCALEGHKVRNMAANSRVSFCVVGATELLPSQFATRYESVIVTGRADEVFAEEKQRALEGLVAKYSPQFLDEGSRYIAAMGDRTRTFRISIDSISGKARR</sequence>
<evidence type="ECO:0000313" key="1">
    <source>
        <dbReference type="EMBL" id="CAH2032546.1"/>
    </source>
</evidence>
<reference evidence="1 2" key="1">
    <citation type="submission" date="2022-03" db="EMBL/GenBank/DDBJ databases">
        <authorList>
            <person name="Koch H."/>
        </authorList>
    </citation>
    <scope>NUCLEOTIDE SEQUENCE [LARGE SCALE GENOMIC DNA]</scope>
    <source>
        <strain evidence="1 2">G1</strain>
    </source>
</reference>
<dbReference type="RefSeq" id="WP_305733290.1">
    <property type="nucleotide sequence ID" value="NZ_OW150024.1"/>
</dbReference>
<evidence type="ECO:0000313" key="2">
    <source>
        <dbReference type="Proteomes" id="UP001295463"/>
    </source>
</evidence>
<dbReference type="Gene3D" id="2.30.110.10">
    <property type="entry name" value="Electron Transport, Fmn-binding Protein, Chain A"/>
    <property type="match status" value="1"/>
</dbReference>
<dbReference type="SUPFAM" id="SSF50475">
    <property type="entry name" value="FMN-binding split barrel"/>
    <property type="match status" value="1"/>
</dbReference>
<accession>A0ABM9DCF3</accession>
<dbReference type="Proteomes" id="UP001295463">
    <property type="component" value="Chromosome"/>
</dbReference>
<protein>
    <submittedName>
        <fullName evidence="1">MFS transporter</fullName>
    </submittedName>
</protein>
<keyword evidence="2" id="KW-1185">Reference proteome</keyword>
<proteinExistence type="predicted"/>
<dbReference type="PANTHER" id="PTHR34071:SF2">
    <property type="entry name" value="FLAVIN-NUCLEOTIDE-BINDING PROTEIN"/>
    <property type="match status" value="1"/>
</dbReference>
<dbReference type="EMBL" id="OW150024">
    <property type="protein sequence ID" value="CAH2032546.1"/>
    <property type="molecule type" value="Genomic_DNA"/>
</dbReference>
<name>A0ABM9DCF3_9BACT</name>